<name>A0ABT1U0C5_9GAMM</name>
<evidence type="ECO:0000256" key="3">
    <source>
        <dbReference type="ARBA" id="ARBA00022552"/>
    </source>
</evidence>
<evidence type="ECO:0000259" key="7">
    <source>
        <dbReference type="Pfam" id="PF24986"/>
    </source>
</evidence>
<feature type="domain" description="Ribosome maturation factor RimM PRC barrel" evidence="7">
    <location>
        <begin position="101"/>
        <end position="167"/>
    </location>
</feature>
<dbReference type="Gene3D" id="2.40.30.60">
    <property type="entry name" value="RimM"/>
    <property type="match status" value="1"/>
</dbReference>
<organism evidence="8 9">
    <name type="scientific">Methylomonas rivi</name>
    <dbReference type="NCBI Taxonomy" id="2952226"/>
    <lineage>
        <taxon>Bacteria</taxon>
        <taxon>Pseudomonadati</taxon>
        <taxon>Pseudomonadota</taxon>
        <taxon>Gammaproteobacteria</taxon>
        <taxon>Methylococcales</taxon>
        <taxon>Methylococcaceae</taxon>
        <taxon>Methylomonas</taxon>
    </lineage>
</organism>
<evidence type="ECO:0000256" key="2">
    <source>
        <dbReference type="ARBA" id="ARBA00022517"/>
    </source>
</evidence>
<dbReference type="InterPro" id="IPR009000">
    <property type="entry name" value="Transl_B-barrel_sf"/>
</dbReference>
<proteinExistence type="inferred from homology"/>
<dbReference type="Proteomes" id="UP001524586">
    <property type="component" value="Unassembled WGS sequence"/>
</dbReference>
<dbReference type="SUPFAM" id="SSF50346">
    <property type="entry name" value="PRC-barrel domain"/>
    <property type="match status" value="1"/>
</dbReference>
<comment type="subunit">
    <text evidence="5">Binds ribosomal protein uS19.</text>
</comment>
<keyword evidence="9" id="KW-1185">Reference proteome</keyword>
<dbReference type="Gene3D" id="2.30.30.240">
    <property type="entry name" value="PRC-barrel domain"/>
    <property type="match status" value="1"/>
</dbReference>
<evidence type="ECO:0000256" key="5">
    <source>
        <dbReference type="HAMAP-Rule" id="MF_00014"/>
    </source>
</evidence>
<keyword evidence="2 5" id="KW-0690">Ribosome biogenesis</keyword>
<evidence type="ECO:0000313" key="8">
    <source>
        <dbReference type="EMBL" id="MCQ8126904.1"/>
    </source>
</evidence>
<feature type="domain" description="RimM N-terminal" evidence="6">
    <location>
        <begin position="10"/>
        <end position="89"/>
    </location>
</feature>
<dbReference type="PANTHER" id="PTHR33692:SF1">
    <property type="entry name" value="RIBOSOME MATURATION FACTOR RIMM"/>
    <property type="match status" value="1"/>
</dbReference>
<keyword evidence="3 5" id="KW-0698">rRNA processing</keyword>
<comment type="subcellular location">
    <subcellularLocation>
        <location evidence="5">Cytoplasm</location>
    </subcellularLocation>
</comment>
<dbReference type="NCBIfam" id="TIGR02273">
    <property type="entry name" value="16S_RimM"/>
    <property type="match status" value="1"/>
</dbReference>
<dbReference type="InterPro" id="IPR002676">
    <property type="entry name" value="RimM_N"/>
</dbReference>
<comment type="domain">
    <text evidence="5">The PRC barrel domain binds ribosomal protein uS19.</text>
</comment>
<accession>A0ABT1U0C5</accession>
<dbReference type="InterPro" id="IPR036976">
    <property type="entry name" value="RimM_N_sf"/>
</dbReference>
<sequence length="169" mass="18782">MPSSDFLNAGEVSGVFGVKGLVKVFSFTEPRENILRYSPWILQKNNQTREVKVTGGQRQGNTVVAELEGIADRDAALALMGWKILIRKQQLPKPKPGEYYWADLVGLRVETQEGIPLGVVDHLLETGANDVLVVVDGESERLIPFLQQHTVLNIDLDAGLMVVDWEPDF</sequence>
<dbReference type="Pfam" id="PF24986">
    <property type="entry name" value="PRC_RimM"/>
    <property type="match status" value="1"/>
</dbReference>
<comment type="caution">
    <text evidence="8">The sequence shown here is derived from an EMBL/GenBank/DDBJ whole genome shotgun (WGS) entry which is preliminary data.</text>
</comment>
<keyword evidence="4 5" id="KW-0143">Chaperone</keyword>
<protein>
    <recommendedName>
        <fullName evidence="5">Ribosome maturation factor RimM</fullName>
    </recommendedName>
</protein>
<dbReference type="InterPro" id="IPR011033">
    <property type="entry name" value="PRC_barrel-like_sf"/>
</dbReference>
<evidence type="ECO:0000313" key="9">
    <source>
        <dbReference type="Proteomes" id="UP001524586"/>
    </source>
</evidence>
<dbReference type="SUPFAM" id="SSF50447">
    <property type="entry name" value="Translation proteins"/>
    <property type="match status" value="1"/>
</dbReference>
<dbReference type="PANTHER" id="PTHR33692">
    <property type="entry name" value="RIBOSOME MATURATION FACTOR RIMM"/>
    <property type="match status" value="1"/>
</dbReference>
<dbReference type="InterPro" id="IPR011961">
    <property type="entry name" value="RimM"/>
</dbReference>
<comment type="function">
    <text evidence="5">An accessory protein needed during the final step in the assembly of 30S ribosomal subunit, possibly for assembly of the head region. Essential for efficient processing of 16S rRNA. May be needed both before and after RbfA during the maturation of 16S rRNA. It has affinity for free ribosomal 30S subunits but not for 70S ribosomes.</text>
</comment>
<comment type="similarity">
    <text evidence="5">Belongs to the RimM family.</text>
</comment>
<keyword evidence="1 5" id="KW-0963">Cytoplasm</keyword>
<dbReference type="InterPro" id="IPR056792">
    <property type="entry name" value="PRC_RimM"/>
</dbReference>
<evidence type="ECO:0000259" key="6">
    <source>
        <dbReference type="Pfam" id="PF01782"/>
    </source>
</evidence>
<evidence type="ECO:0000256" key="1">
    <source>
        <dbReference type="ARBA" id="ARBA00022490"/>
    </source>
</evidence>
<dbReference type="Pfam" id="PF01782">
    <property type="entry name" value="RimM"/>
    <property type="match status" value="1"/>
</dbReference>
<dbReference type="EMBL" id="JANIBK010000001">
    <property type="protein sequence ID" value="MCQ8126904.1"/>
    <property type="molecule type" value="Genomic_DNA"/>
</dbReference>
<evidence type="ECO:0000256" key="4">
    <source>
        <dbReference type="ARBA" id="ARBA00023186"/>
    </source>
</evidence>
<dbReference type="RefSeq" id="WP_256613222.1">
    <property type="nucleotide sequence ID" value="NZ_JANIBK010000001.1"/>
</dbReference>
<reference evidence="8 9" key="1">
    <citation type="submission" date="2022-07" db="EMBL/GenBank/DDBJ databases">
        <title>Methylomonas rivi sp. nov., Methylomonas rosea sp. nov., Methylomonas aureus sp. nov. and Methylomonas subterranea sp. nov., four novel methanotrophs isolated from a freshwater creek and the deep terrestrial subsurface.</title>
        <authorList>
            <person name="Abin C."/>
            <person name="Sankaranarayanan K."/>
            <person name="Garner C."/>
            <person name="Sindelar R."/>
            <person name="Kotary K."/>
            <person name="Garner R."/>
            <person name="Barclay S."/>
            <person name="Lawson P."/>
            <person name="Krumholz L."/>
        </authorList>
    </citation>
    <scope>NUCLEOTIDE SEQUENCE [LARGE SCALE GENOMIC DNA]</scope>
    <source>
        <strain evidence="8 9">WSC-6</strain>
    </source>
</reference>
<gene>
    <name evidence="5 8" type="primary">rimM</name>
    <name evidence="8" type="ORF">NP596_00425</name>
</gene>
<dbReference type="HAMAP" id="MF_00014">
    <property type="entry name" value="Ribosome_mat_RimM"/>
    <property type="match status" value="1"/>
</dbReference>